<gene>
    <name evidence="2" type="ORF">DIATSA_LOCUS8801</name>
</gene>
<proteinExistence type="predicted"/>
<evidence type="ECO:0000313" key="3">
    <source>
        <dbReference type="Proteomes" id="UP001153714"/>
    </source>
</evidence>
<keyword evidence="3" id="KW-1185">Reference proteome</keyword>
<protein>
    <recommendedName>
        <fullName evidence="1">Strawberry notch helicase C domain-containing protein</fullName>
    </recommendedName>
</protein>
<dbReference type="AlphaFoldDB" id="A0A9N9R6G4"/>
<dbReference type="EMBL" id="OU893334">
    <property type="protein sequence ID" value="CAG9791174.1"/>
    <property type="molecule type" value="Genomic_DNA"/>
</dbReference>
<dbReference type="InterPro" id="IPR026741">
    <property type="entry name" value="SNO"/>
</dbReference>
<reference evidence="2" key="2">
    <citation type="submission" date="2022-10" db="EMBL/GenBank/DDBJ databases">
        <authorList>
            <consortium name="ENA_rothamsted_submissions"/>
            <consortium name="culmorum"/>
            <person name="King R."/>
        </authorList>
    </citation>
    <scope>NUCLEOTIDE SEQUENCE</scope>
</reference>
<dbReference type="GO" id="GO:0031490">
    <property type="term" value="F:chromatin DNA binding"/>
    <property type="evidence" value="ECO:0007669"/>
    <property type="project" value="TreeGrafter"/>
</dbReference>
<evidence type="ECO:0000259" key="1">
    <source>
        <dbReference type="Pfam" id="PF13871"/>
    </source>
</evidence>
<accession>A0A9N9R6G4</accession>
<feature type="domain" description="Strawberry notch helicase C" evidence="1">
    <location>
        <begin position="14"/>
        <end position="70"/>
    </location>
</feature>
<sequence>MFIIVTIYAIFNIKRRSLFQDYNNMSKFLNRILGMPVELQNRLFKYFTDTLAAVMEQAKRSGRFDLGILDLGSAGESVRRSRTLRFLRRHATGQAPVELHTVHSEVHYTHAPHL</sequence>
<dbReference type="Pfam" id="PF13871">
    <property type="entry name" value="Helicase_C_4"/>
    <property type="match status" value="1"/>
</dbReference>
<dbReference type="OrthoDB" id="421838at2759"/>
<dbReference type="InterPro" id="IPR026937">
    <property type="entry name" value="SBNO_Helicase_C_dom"/>
</dbReference>
<organism evidence="2 3">
    <name type="scientific">Diatraea saccharalis</name>
    <name type="common">sugarcane borer</name>
    <dbReference type="NCBI Taxonomy" id="40085"/>
    <lineage>
        <taxon>Eukaryota</taxon>
        <taxon>Metazoa</taxon>
        <taxon>Ecdysozoa</taxon>
        <taxon>Arthropoda</taxon>
        <taxon>Hexapoda</taxon>
        <taxon>Insecta</taxon>
        <taxon>Pterygota</taxon>
        <taxon>Neoptera</taxon>
        <taxon>Endopterygota</taxon>
        <taxon>Lepidoptera</taxon>
        <taxon>Glossata</taxon>
        <taxon>Ditrysia</taxon>
        <taxon>Pyraloidea</taxon>
        <taxon>Crambidae</taxon>
        <taxon>Crambinae</taxon>
        <taxon>Diatraea</taxon>
    </lineage>
</organism>
<dbReference type="PANTHER" id="PTHR12706:SF30">
    <property type="entry name" value="PROTEIN STRAWBERRY NOTCH-RELATED"/>
    <property type="match status" value="1"/>
</dbReference>
<dbReference type="PANTHER" id="PTHR12706">
    <property type="entry name" value="STRAWBERRY NOTCH-RELATED"/>
    <property type="match status" value="1"/>
</dbReference>
<reference evidence="2" key="1">
    <citation type="submission" date="2021-12" db="EMBL/GenBank/DDBJ databases">
        <authorList>
            <person name="King R."/>
        </authorList>
    </citation>
    <scope>NUCLEOTIDE SEQUENCE</scope>
</reference>
<name>A0A9N9R6G4_9NEOP</name>
<dbReference type="GO" id="GO:0006355">
    <property type="term" value="P:regulation of DNA-templated transcription"/>
    <property type="evidence" value="ECO:0007669"/>
    <property type="project" value="InterPro"/>
</dbReference>
<dbReference type="Proteomes" id="UP001153714">
    <property type="component" value="Chromosome 3"/>
</dbReference>
<evidence type="ECO:0000313" key="2">
    <source>
        <dbReference type="EMBL" id="CAG9791174.1"/>
    </source>
</evidence>
<dbReference type="GO" id="GO:0005634">
    <property type="term" value="C:nucleus"/>
    <property type="evidence" value="ECO:0007669"/>
    <property type="project" value="TreeGrafter"/>
</dbReference>
<dbReference type="GO" id="GO:0042393">
    <property type="term" value="F:histone binding"/>
    <property type="evidence" value="ECO:0007669"/>
    <property type="project" value="TreeGrafter"/>
</dbReference>